<gene>
    <name evidence="1" type="ORF">MENTE1834_LOCUS26337</name>
</gene>
<accession>A0ACB0ZJV4</accession>
<keyword evidence="2" id="KW-1185">Reference proteome</keyword>
<organism evidence="1 2">
    <name type="scientific">Meloidogyne enterolobii</name>
    <name type="common">Root-knot nematode worm</name>
    <name type="synonym">Meloidogyne mayaguensis</name>
    <dbReference type="NCBI Taxonomy" id="390850"/>
    <lineage>
        <taxon>Eukaryota</taxon>
        <taxon>Metazoa</taxon>
        <taxon>Ecdysozoa</taxon>
        <taxon>Nematoda</taxon>
        <taxon>Chromadorea</taxon>
        <taxon>Rhabditida</taxon>
        <taxon>Tylenchina</taxon>
        <taxon>Tylenchomorpha</taxon>
        <taxon>Tylenchoidea</taxon>
        <taxon>Meloidogynidae</taxon>
        <taxon>Meloidogyninae</taxon>
        <taxon>Meloidogyne</taxon>
    </lineage>
</organism>
<evidence type="ECO:0000313" key="1">
    <source>
        <dbReference type="EMBL" id="CAK5079239.1"/>
    </source>
</evidence>
<evidence type="ECO:0000313" key="2">
    <source>
        <dbReference type="Proteomes" id="UP001497535"/>
    </source>
</evidence>
<comment type="caution">
    <text evidence="1">The sequence shown here is derived from an EMBL/GenBank/DDBJ whole genome shotgun (WGS) entry which is preliminary data.</text>
</comment>
<reference evidence="1" key="1">
    <citation type="submission" date="2023-11" db="EMBL/GenBank/DDBJ databases">
        <authorList>
            <person name="Poullet M."/>
        </authorList>
    </citation>
    <scope>NUCLEOTIDE SEQUENCE</scope>
    <source>
        <strain evidence="1">E1834</strain>
    </source>
</reference>
<name>A0ACB0ZJV4_MELEN</name>
<protein>
    <submittedName>
        <fullName evidence="1">Uncharacterized protein</fullName>
    </submittedName>
</protein>
<dbReference type="Proteomes" id="UP001497535">
    <property type="component" value="Unassembled WGS sequence"/>
</dbReference>
<proteinExistence type="predicted"/>
<sequence>MCNCGSMKSGWIGLLLDGGRTCFWRMEEYALDGWWKNIVWCVVWLSVAVWWNGRICYWVVEGIWAEISGLSAVGWWKNMPLNVGRICIGWWKNMLLVVEEEAHFGCKFALILKKKTKICELKIFAQMRSFLISFFSFISLLFFQI</sequence>
<dbReference type="EMBL" id="CAVMJV010000037">
    <property type="protein sequence ID" value="CAK5079239.1"/>
    <property type="molecule type" value="Genomic_DNA"/>
</dbReference>